<comment type="caution">
    <text evidence="14">The sequence shown here is derived from an EMBL/GenBank/DDBJ whole genome shotgun (WGS) entry which is preliminary data.</text>
</comment>
<dbReference type="AlphaFoldDB" id="A0A8J4SQS1"/>
<dbReference type="SUPFAM" id="SSF47220">
    <property type="entry name" value="alpha-catenin/vinculin-like"/>
    <property type="match status" value="6"/>
</dbReference>
<keyword evidence="9" id="KW-0130">Cell adhesion</keyword>
<dbReference type="Proteomes" id="UP000748531">
    <property type="component" value="Unassembled WGS sequence"/>
</dbReference>
<evidence type="ECO:0000313" key="15">
    <source>
        <dbReference type="Proteomes" id="UP000748531"/>
    </source>
</evidence>
<keyword evidence="8" id="KW-0677">Repeat</keyword>
<comment type="similarity">
    <text evidence="4">Belongs to the vinculin/alpha-catenin family.</text>
</comment>
<evidence type="ECO:0000256" key="1">
    <source>
        <dbReference type="ARBA" id="ARBA00004245"/>
    </source>
</evidence>
<dbReference type="EMBL" id="LUCH01001762">
    <property type="protein sequence ID" value="KAF5402525.1"/>
    <property type="molecule type" value="Genomic_DNA"/>
</dbReference>
<sequence>MSPFHTKSIERILSPVSKLILLFEDAGVGTEIPDLENRVGVVKNAVDNLIKVGYDTISASDDKFLRRDMPPSLKRVEDASFYLQEAVFLLQKDSGSAAARRKLIEGSRGILQGTSAVLLTFDMSEVRKIIGRCRAVLNVLASSDDVDSLTQLAEFVKRLTPCMADMIKEVDNRQEELTIQSHAALLRRGIEQLKRLTPILISSLKLHINTSQNGLPGAAECRANRNFLVSEMSDEIQEIIRGLQLTESDASELFDDDLAALHVTKATFDSRLQFADEWLRNPCSAVDSAGEKALQQVVNSAQRLADLAGSNEERDTIRNLCGEIQRLAQSMSDCKRRGVGGGPAFHHLGTTCGAKLAELSKLCAELIRRGDRHNPVFRLARTLEGKLVQAQRWLVDPRGPQRQVGLEACRSLIHGARKLMDSKTNPTTNDAANGDAAKLAEDGCKEACEHVERAADRLYTITTQPETPESSAAQHDLSLAISRSLAYIWQTLQQHLVNCVAETYTDLVGPLRQLAETACPSSGCVPNEAEFNEKMKVFLSQCTQLSTTADLAATASLSDVWRADALRCLASQLPELGAQVVLAGRAVVLSALAAGDGSSRLPHTQATVDHFALMRQHWTDSAERMRALVDEAVDANAFIVAQEACMIKDADQTERSIQDAYTTGVVEATTSIARRANRVLQLATREADNSEDPLYVDRMNDAVKQLRSTITPMVSEAKGLVTEIRDPRMHERWRSSNRNLLAAVGLVKQAVGPSDLPNSFYHQHYQQPNSTVKDPSTEIPVKEMRAMALRTSPVLSKTDVSDTDIEEEFDFPPPEENQPIMAAAHALHHEARLWSSRDNELIATTKRMAALMAQLSQIVRGEYGTKKDLINVAMAIAGASLDVNRCAKALAKECTDLRIRSNLLHLSERILTIGNQLRILSTVKATMLESQGSNEDRENTESLVGNAQNLMQSVIEALHVASGASIKIRVDSGYKISWRPRMVMTNATAAH</sequence>
<dbReference type="GO" id="GO:0051015">
    <property type="term" value="F:actin filament binding"/>
    <property type="evidence" value="ECO:0007669"/>
    <property type="project" value="InterPro"/>
</dbReference>
<evidence type="ECO:0000256" key="4">
    <source>
        <dbReference type="ARBA" id="ARBA00008376"/>
    </source>
</evidence>
<proteinExistence type="inferred from homology"/>
<evidence type="ECO:0000256" key="10">
    <source>
        <dbReference type="ARBA" id="ARBA00022949"/>
    </source>
</evidence>
<dbReference type="InterPro" id="IPR006077">
    <property type="entry name" value="Vinculin/catenin"/>
</dbReference>
<evidence type="ECO:0000256" key="13">
    <source>
        <dbReference type="ARBA" id="ARBA00023212"/>
    </source>
</evidence>
<evidence type="ECO:0000256" key="3">
    <source>
        <dbReference type="ARBA" id="ARBA00004536"/>
    </source>
</evidence>
<reference evidence="14" key="1">
    <citation type="submission" date="2019-05" db="EMBL/GenBank/DDBJ databases">
        <title>Annotation for the trematode Paragonimus heterotremus.</title>
        <authorList>
            <person name="Choi Y.-J."/>
        </authorList>
    </citation>
    <scope>NUCLEOTIDE SEQUENCE</scope>
    <source>
        <strain evidence="14">LC</strain>
    </source>
</reference>
<organism evidence="14 15">
    <name type="scientific">Paragonimus heterotremus</name>
    <dbReference type="NCBI Taxonomy" id="100268"/>
    <lineage>
        <taxon>Eukaryota</taxon>
        <taxon>Metazoa</taxon>
        <taxon>Spiralia</taxon>
        <taxon>Lophotrochozoa</taxon>
        <taxon>Platyhelminthes</taxon>
        <taxon>Trematoda</taxon>
        <taxon>Digenea</taxon>
        <taxon>Plagiorchiida</taxon>
        <taxon>Troglotremata</taxon>
        <taxon>Troglotrematidae</taxon>
        <taxon>Paragonimus</taxon>
    </lineage>
</organism>
<keyword evidence="12" id="KW-0009">Actin-binding</keyword>
<dbReference type="PANTHER" id="PTHR46180">
    <property type="entry name" value="VINCULIN"/>
    <property type="match status" value="1"/>
</dbReference>
<dbReference type="Pfam" id="PF01044">
    <property type="entry name" value="Vinculin"/>
    <property type="match status" value="1"/>
</dbReference>
<evidence type="ECO:0000256" key="5">
    <source>
        <dbReference type="ARBA" id="ARBA00014125"/>
    </source>
</evidence>
<evidence type="ECO:0000256" key="11">
    <source>
        <dbReference type="ARBA" id="ARBA00023136"/>
    </source>
</evidence>
<dbReference type="OrthoDB" id="29742at2759"/>
<evidence type="ECO:0000313" key="14">
    <source>
        <dbReference type="EMBL" id="KAF5402525.1"/>
    </source>
</evidence>
<accession>A0A8J4SQS1</accession>
<dbReference type="InterPro" id="IPR017997">
    <property type="entry name" value="Vinculin"/>
</dbReference>
<keyword evidence="6" id="KW-1003">Cell membrane</keyword>
<dbReference type="GO" id="GO:0005198">
    <property type="term" value="F:structural molecule activity"/>
    <property type="evidence" value="ECO:0007669"/>
    <property type="project" value="InterPro"/>
</dbReference>
<dbReference type="InterPro" id="IPR000633">
    <property type="entry name" value="Vinculin_CS"/>
</dbReference>
<name>A0A8J4SQS1_9TREM</name>
<dbReference type="PROSITE" id="PS00664">
    <property type="entry name" value="VINCULIN_2"/>
    <property type="match status" value="1"/>
</dbReference>
<keyword evidence="15" id="KW-1185">Reference proteome</keyword>
<comment type="subcellular location">
    <subcellularLocation>
        <location evidence="3">Cell junction</location>
        <location evidence="3">Adherens junction</location>
    </subcellularLocation>
    <subcellularLocation>
        <location evidence="2">Cell membrane</location>
        <topology evidence="2">Peripheral membrane protein</topology>
        <orientation evidence="2">Cytoplasmic side</orientation>
    </subcellularLocation>
    <subcellularLocation>
        <location evidence="1">Cytoplasm</location>
        <location evidence="1">Cytoskeleton</location>
    </subcellularLocation>
</comment>
<evidence type="ECO:0000256" key="9">
    <source>
        <dbReference type="ARBA" id="ARBA00022889"/>
    </source>
</evidence>
<keyword evidence="10" id="KW-0965">Cell junction</keyword>
<dbReference type="GO" id="GO:0007155">
    <property type="term" value="P:cell adhesion"/>
    <property type="evidence" value="ECO:0007669"/>
    <property type="project" value="UniProtKB-KW"/>
</dbReference>
<protein>
    <recommendedName>
        <fullName evidence="5">Vinculin</fullName>
    </recommendedName>
</protein>
<keyword evidence="13" id="KW-0206">Cytoskeleton</keyword>
<dbReference type="GO" id="GO:0005886">
    <property type="term" value="C:plasma membrane"/>
    <property type="evidence" value="ECO:0007669"/>
    <property type="project" value="UniProtKB-SubCell"/>
</dbReference>
<evidence type="ECO:0000256" key="2">
    <source>
        <dbReference type="ARBA" id="ARBA00004413"/>
    </source>
</evidence>
<dbReference type="Gene3D" id="1.20.120.230">
    <property type="entry name" value="Alpha-catenin/vinculin-like"/>
    <property type="match status" value="4"/>
</dbReference>
<gene>
    <name evidence="14" type="ORF">PHET_03796</name>
</gene>
<dbReference type="GO" id="GO:0005912">
    <property type="term" value="C:adherens junction"/>
    <property type="evidence" value="ECO:0007669"/>
    <property type="project" value="UniProtKB-SubCell"/>
</dbReference>
<dbReference type="GO" id="GO:0015629">
    <property type="term" value="C:actin cytoskeleton"/>
    <property type="evidence" value="ECO:0007669"/>
    <property type="project" value="InterPro"/>
</dbReference>
<evidence type="ECO:0000256" key="8">
    <source>
        <dbReference type="ARBA" id="ARBA00022737"/>
    </source>
</evidence>
<evidence type="ECO:0000256" key="6">
    <source>
        <dbReference type="ARBA" id="ARBA00022475"/>
    </source>
</evidence>
<dbReference type="InterPro" id="IPR036723">
    <property type="entry name" value="Alpha-catenin/vinculin-like_sf"/>
</dbReference>
<keyword evidence="11" id="KW-0472">Membrane</keyword>
<dbReference type="PRINTS" id="PR00806">
    <property type="entry name" value="VINCULIN"/>
</dbReference>
<dbReference type="Gene3D" id="1.20.120.810">
    <property type="entry name" value="Vinculin, Vh2 four-helix bundle"/>
    <property type="match status" value="2"/>
</dbReference>
<evidence type="ECO:0000256" key="7">
    <source>
        <dbReference type="ARBA" id="ARBA00022490"/>
    </source>
</evidence>
<evidence type="ECO:0000256" key="12">
    <source>
        <dbReference type="ARBA" id="ARBA00023203"/>
    </source>
</evidence>
<keyword evidence="7" id="KW-0963">Cytoplasm</keyword>